<evidence type="ECO:0000256" key="1">
    <source>
        <dbReference type="SAM" id="MobiDB-lite"/>
    </source>
</evidence>
<protein>
    <submittedName>
        <fullName evidence="3">Uncharacterized conserved protein, DUF2236 family</fullName>
    </submittedName>
</protein>
<dbReference type="PANTHER" id="PTHR36151">
    <property type="entry name" value="BLR2777 PROTEIN"/>
    <property type="match status" value="1"/>
</dbReference>
<dbReference type="AlphaFoldDB" id="A0A1I6TJA7"/>
<feature type="region of interest" description="Disordered" evidence="1">
    <location>
        <begin position="276"/>
        <end position="296"/>
    </location>
</feature>
<evidence type="ECO:0000313" key="3">
    <source>
        <dbReference type="EMBL" id="SFS89342.1"/>
    </source>
</evidence>
<dbReference type="GO" id="GO:0016491">
    <property type="term" value="F:oxidoreductase activity"/>
    <property type="evidence" value="ECO:0007669"/>
    <property type="project" value="InterPro"/>
</dbReference>
<dbReference type="EMBL" id="FOZX01000007">
    <property type="protein sequence ID" value="SFS89342.1"/>
    <property type="molecule type" value="Genomic_DNA"/>
</dbReference>
<evidence type="ECO:0000259" key="2">
    <source>
        <dbReference type="Pfam" id="PF09995"/>
    </source>
</evidence>
<accession>A0A1I6TJA7</accession>
<dbReference type="OrthoDB" id="3456672at2"/>
<dbReference type="PANTHER" id="PTHR36151:SF3">
    <property type="entry name" value="ER-BOUND OXYGENASE MPAB_MPAB'_RUBBER OXYGENASE CATALYTIC DOMAIN-CONTAINING PROTEIN"/>
    <property type="match status" value="1"/>
</dbReference>
<gene>
    <name evidence="3" type="ORF">SAMN05660874_03996</name>
</gene>
<dbReference type="Pfam" id="PF09995">
    <property type="entry name" value="MPAB_Lcp_cat"/>
    <property type="match status" value="1"/>
</dbReference>
<proteinExistence type="predicted"/>
<keyword evidence="4" id="KW-1185">Reference proteome</keyword>
<reference evidence="4" key="1">
    <citation type="submission" date="2016-10" db="EMBL/GenBank/DDBJ databases">
        <authorList>
            <person name="Varghese N."/>
            <person name="Submissions S."/>
        </authorList>
    </citation>
    <scope>NUCLEOTIDE SEQUENCE [LARGE SCALE GENOMIC DNA]</scope>
    <source>
        <strain evidence="4">DSM 44771</strain>
    </source>
</reference>
<feature type="domain" description="ER-bound oxygenase mpaB/mpaB'/Rubber oxygenase catalytic" evidence="2">
    <location>
        <begin position="12"/>
        <end position="245"/>
    </location>
</feature>
<dbReference type="Proteomes" id="UP000198852">
    <property type="component" value="Unassembled WGS sequence"/>
</dbReference>
<sequence>MPEPLGPDSLMWRYFGDWRGLLLALWAGSMQNMHPQLGAGVEEHSEFFDERWERLYRSLYPIGGVVYDGPRAAETAKLVRGFHNGIKGVDKHGRPYHALNPETFFWAHATFLVMPILINERFGTPLSEAEKAQVYAEGVQWYRLYGMSMRPVPEDWPSFQRYWDHMCREVLEVNQATLDVRDIARIRKPPLLRWLPDPLWRLLRPPTVRMMLWLTTGCYDPPVREKLGLRWTRRDELLLRAGGRAFGLLWKLVPFRFRYHPRARAAWHRAQGRRSADAPLVETPPRNYPPLHKRDDPKHYFPADVS</sequence>
<organism evidence="3 4">
    <name type="scientific">Saccharopolyspora flava</name>
    <dbReference type="NCBI Taxonomy" id="95161"/>
    <lineage>
        <taxon>Bacteria</taxon>
        <taxon>Bacillati</taxon>
        <taxon>Actinomycetota</taxon>
        <taxon>Actinomycetes</taxon>
        <taxon>Pseudonocardiales</taxon>
        <taxon>Pseudonocardiaceae</taxon>
        <taxon>Saccharopolyspora</taxon>
    </lineage>
</organism>
<evidence type="ECO:0000313" key="4">
    <source>
        <dbReference type="Proteomes" id="UP000198852"/>
    </source>
</evidence>
<name>A0A1I6TJA7_9PSEU</name>
<dbReference type="STRING" id="95161.SAMN05660874_03996"/>
<dbReference type="RefSeq" id="WP_093420659.1">
    <property type="nucleotide sequence ID" value="NZ_FOZX01000007.1"/>
</dbReference>
<dbReference type="InterPro" id="IPR018713">
    <property type="entry name" value="MPAB/Lcp_cat_dom"/>
</dbReference>